<proteinExistence type="inferred from homology"/>
<dbReference type="InterPro" id="IPR056818">
    <property type="entry name" value="GlmU/GlgC-like_hexapep"/>
</dbReference>
<evidence type="ECO:0000259" key="9">
    <source>
        <dbReference type="Pfam" id="PF00483"/>
    </source>
</evidence>
<accession>A0A1G8SME0</accession>
<dbReference type="Proteomes" id="UP000199093">
    <property type="component" value="Unassembled WGS sequence"/>
</dbReference>
<feature type="domain" description="Glucose-1-phosphate adenylyltransferase/Bifunctional protein GlmU-like C-terminal hexapeptide" evidence="10">
    <location>
        <begin position="303"/>
        <end position="356"/>
    </location>
</feature>
<dbReference type="EMBL" id="FNEJ01000025">
    <property type="protein sequence ID" value="SDJ29885.1"/>
    <property type="molecule type" value="Genomic_DNA"/>
</dbReference>
<evidence type="ECO:0000256" key="5">
    <source>
        <dbReference type="ARBA" id="ARBA00022741"/>
    </source>
</evidence>
<dbReference type="CDD" id="cd04181">
    <property type="entry name" value="NTP_transferase"/>
    <property type="match status" value="1"/>
</dbReference>
<keyword evidence="8" id="KW-0119">Carbohydrate metabolism</keyword>
<evidence type="ECO:0000256" key="4">
    <source>
        <dbReference type="ARBA" id="ARBA00022695"/>
    </source>
</evidence>
<evidence type="ECO:0000256" key="7">
    <source>
        <dbReference type="ARBA" id="ARBA00023056"/>
    </source>
</evidence>
<keyword evidence="12" id="KW-1185">Reference proteome</keyword>
<dbReference type="OrthoDB" id="9801810at2"/>
<keyword evidence="7" id="KW-0320">Glycogen biosynthesis</keyword>
<dbReference type="PANTHER" id="PTHR43523">
    <property type="entry name" value="GLUCOSE-1-PHOSPHATE ADENYLYLTRANSFERASE-RELATED"/>
    <property type="match status" value="1"/>
</dbReference>
<dbReference type="AlphaFoldDB" id="A0A1G8SME0"/>
<dbReference type="InterPro" id="IPR029044">
    <property type="entry name" value="Nucleotide-diphossugar_trans"/>
</dbReference>
<protein>
    <submittedName>
        <fullName evidence="11">Glucose-1-phosphate adenylyltransferase</fullName>
    </submittedName>
</protein>
<dbReference type="Gene3D" id="2.160.10.10">
    <property type="entry name" value="Hexapeptide repeat proteins"/>
    <property type="match status" value="1"/>
</dbReference>
<evidence type="ECO:0000259" key="10">
    <source>
        <dbReference type="Pfam" id="PF24894"/>
    </source>
</evidence>
<evidence type="ECO:0000313" key="12">
    <source>
        <dbReference type="Proteomes" id="UP000199093"/>
    </source>
</evidence>
<name>A0A1G8SME0_9RHOB</name>
<dbReference type="Pfam" id="PF24894">
    <property type="entry name" value="Hexapep_GlmU"/>
    <property type="match status" value="1"/>
</dbReference>
<dbReference type="GO" id="GO:0005524">
    <property type="term" value="F:ATP binding"/>
    <property type="evidence" value="ECO:0007669"/>
    <property type="project" value="UniProtKB-KW"/>
</dbReference>
<dbReference type="InterPro" id="IPR005835">
    <property type="entry name" value="NTP_transferase_dom"/>
</dbReference>
<evidence type="ECO:0000313" key="11">
    <source>
        <dbReference type="EMBL" id="SDJ29885.1"/>
    </source>
</evidence>
<dbReference type="Gene3D" id="3.90.550.10">
    <property type="entry name" value="Spore Coat Polysaccharide Biosynthesis Protein SpsA, Chain A"/>
    <property type="match status" value="1"/>
</dbReference>
<reference evidence="11 12" key="1">
    <citation type="submission" date="2016-10" db="EMBL/GenBank/DDBJ databases">
        <authorList>
            <person name="de Groot N.N."/>
        </authorList>
    </citation>
    <scope>NUCLEOTIDE SEQUENCE [LARGE SCALE GENOMIC DNA]</scope>
    <source>
        <strain evidence="11 12">DSM 26424</strain>
    </source>
</reference>
<dbReference type="GO" id="GO:0005978">
    <property type="term" value="P:glycogen biosynthetic process"/>
    <property type="evidence" value="ECO:0007669"/>
    <property type="project" value="UniProtKB-KW"/>
</dbReference>
<keyword evidence="4 11" id="KW-0548">Nucleotidyltransferase</keyword>
<evidence type="ECO:0000256" key="8">
    <source>
        <dbReference type="ARBA" id="ARBA00023277"/>
    </source>
</evidence>
<keyword evidence="6" id="KW-0067">ATP-binding</keyword>
<dbReference type="PROSITE" id="PS00810">
    <property type="entry name" value="ADP_GLC_PYROPHOSPH_3"/>
    <property type="match status" value="1"/>
</dbReference>
<dbReference type="PANTHER" id="PTHR43523:SF2">
    <property type="entry name" value="GLUCOSE-1-PHOSPHATE ADENYLYLTRANSFERASE"/>
    <property type="match status" value="1"/>
</dbReference>
<dbReference type="Pfam" id="PF00483">
    <property type="entry name" value="NTP_transferase"/>
    <property type="match status" value="1"/>
</dbReference>
<dbReference type="SUPFAM" id="SSF53448">
    <property type="entry name" value="Nucleotide-diphospho-sugar transferases"/>
    <property type="match status" value="1"/>
</dbReference>
<keyword evidence="3 11" id="KW-0808">Transferase</keyword>
<organism evidence="11 12">
    <name type="scientific">Salipiger marinus</name>
    <dbReference type="NCBI Taxonomy" id="555512"/>
    <lineage>
        <taxon>Bacteria</taxon>
        <taxon>Pseudomonadati</taxon>
        <taxon>Pseudomonadota</taxon>
        <taxon>Alphaproteobacteria</taxon>
        <taxon>Rhodobacterales</taxon>
        <taxon>Roseobacteraceae</taxon>
        <taxon>Salipiger</taxon>
    </lineage>
</organism>
<sequence>MTLETVDTKACLPFLLAGGRGSRLYELTDSECKPAIPFAGQCRIVDFILAATRDAGFTGLIAATQYEPDTLHAHLGSTWAPQFRRGIAVRDGRNLPAPGFVGTAAAVTACIDIIDLQAPRELMVLAGDHVTDIDLGALLVTHRQTGAAATVAVTPVPRAEARAFGVLAAEASGRVTAFVEKPQNPPAMPGDPQRALASMGIYVFDWKWLRAALIADAMRAGSSHDFGHDLLPKAMAEGLLQVHTLPAHADGTPGYWRDVGTLDAYRQCQLDFFQRPPMRLPNLTAPTMRRPALASSWAHDDTGSVALPGAQAGRGCRLHRVILGRGACLPDGTVIGEDAEEDQRWFRRTPGGTTLVTRAMLARRAEARARLYPVSRPDSVRAVSH</sequence>
<feature type="domain" description="Nucleotidyl transferase" evidence="9">
    <location>
        <begin position="14"/>
        <end position="270"/>
    </location>
</feature>
<comment type="similarity">
    <text evidence="1">Belongs to the bacterial/plant glucose-1-phosphate adenylyltransferase family.</text>
</comment>
<gene>
    <name evidence="11" type="ORF">SAMN04487993_102513</name>
</gene>
<evidence type="ECO:0000256" key="6">
    <source>
        <dbReference type="ARBA" id="ARBA00022840"/>
    </source>
</evidence>
<dbReference type="STRING" id="555512.SAMN04487993_102513"/>
<keyword evidence="5" id="KW-0547">Nucleotide-binding</keyword>
<dbReference type="RefSeq" id="WP_089850925.1">
    <property type="nucleotide sequence ID" value="NZ_FNEJ01000025.1"/>
</dbReference>
<evidence type="ECO:0000256" key="2">
    <source>
        <dbReference type="ARBA" id="ARBA00022600"/>
    </source>
</evidence>
<dbReference type="InterPro" id="IPR005836">
    <property type="entry name" value="ADP_Glu_pyroP_CS"/>
</dbReference>
<evidence type="ECO:0000256" key="3">
    <source>
        <dbReference type="ARBA" id="ARBA00022679"/>
    </source>
</evidence>
<dbReference type="GO" id="GO:0008878">
    <property type="term" value="F:glucose-1-phosphate adenylyltransferase activity"/>
    <property type="evidence" value="ECO:0007669"/>
    <property type="project" value="InterPro"/>
</dbReference>
<keyword evidence="2" id="KW-0321">Glycogen metabolism</keyword>
<evidence type="ECO:0000256" key="1">
    <source>
        <dbReference type="ARBA" id="ARBA00010443"/>
    </source>
</evidence>
<dbReference type="InterPro" id="IPR011831">
    <property type="entry name" value="ADP-Glc_PPase"/>
</dbReference>